<dbReference type="Gene3D" id="4.10.40.20">
    <property type="match status" value="1"/>
</dbReference>
<evidence type="ECO:0000313" key="2">
    <source>
        <dbReference type="EMBL" id="KAG5668978.1"/>
    </source>
</evidence>
<dbReference type="SUPFAM" id="SSF57184">
    <property type="entry name" value="Growth factor receptor domain"/>
    <property type="match status" value="1"/>
</dbReference>
<dbReference type="Proteomes" id="UP001107558">
    <property type="component" value="Chromosome 4"/>
</dbReference>
<organism evidence="2 3">
    <name type="scientific">Polypedilum vanderplanki</name>
    <name type="common">Sleeping chironomid midge</name>
    <dbReference type="NCBI Taxonomy" id="319348"/>
    <lineage>
        <taxon>Eukaryota</taxon>
        <taxon>Metazoa</taxon>
        <taxon>Ecdysozoa</taxon>
        <taxon>Arthropoda</taxon>
        <taxon>Hexapoda</taxon>
        <taxon>Insecta</taxon>
        <taxon>Pterygota</taxon>
        <taxon>Neoptera</taxon>
        <taxon>Endopterygota</taxon>
        <taxon>Diptera</taxon>
        <taxon>Nematocera</taxon>
        <taxon>Chironomoidea</taxon>
        <taxon>Chironomidae</taxon>
        <taxon>Chironominae</taxon>
        <taxon>Polypedilum</taxon>
        <taxon>Polypedilum</taxon>
    </lineage>
</organism>
<evidence type="ECO:0000256" key="1">
    <source>
        <dbReference type="SAM" id="MobiDB-lite"/>
    </source>
</evidence>
<accession>A0A9J6BGZ5</accession>
<comment type="caution">
    <text evidence="2">The sequence shown here is derived from an EMBL/GenBank/DDBJ whole genome shotgun (WGS) entry which is preliminary data.</text>
</comment>
<dbReference type="OrthoDB" id="5976811at2759"/>
<feature type="region of interest" description="Disordered" evidence="1">
    <location>
        <begin position="453"/>
        <end position="476"/>
    </location>
</feature>
<keyword evidence="3" id="KW-1185">Reference proteome</keyword>
<name>A0A9J6BGZ5_POLVA</name>
<dbReference type="AlphaFoldDB" id="A0A9J6BGZ5"/>
<reference evidence="2" key="1">
    <citation type="submission" date="2021-03" db="EMBL/GenBank/DDBJ databases">
        <title>Chromosome level genome of the anhydrobiotic midge Polypedilum vanderplanki.</title>
        <authorList>
            <person name="Yoshida Y."/>
            <person name="Kikawada T."/>
            <person name="Gusev O."/>
        </authorList>
    </citation>
    <scope>NUCLEOTIDE SEQUENCE</scope>
    <source>
        <strain evidence="2">NIAS01</strain>
        <tissue evidence="2">Whole body or cell culture</tissue>
    </source>
</reference>
<sequence>MHLVKSPVKCCKVCAKTVGETCGGLGGFSGTCEPPLKCISKPPIIGTGICLASIQSPFYESADTFSTLNEIHEEIFESINSHSKAIDESKKEIEKIFATFKVDENEKKFHLTKLEEQKLPVPTLIRHKRQVNLINLVPCVTLAAEIAAVESSLSVAKLLVNQTAARLQSANATLSNLKTPIKPLILVWQLIVNLHANILKINQARMAALQAKLNALKAQQASAGCVSTTTTTTTQSTTTTSTTTTPTTTTSTTTTTPTTTTTTTPTTTTTTIPYPCGTFMKYDPKTDPKKPETDGFSAGKWADGGDAYAGTGTNSENNTYPGMILTTNFANGPGAYFFGAYDGNTPSYLLKNPNLKWIPITVSNTFDSVNGKIAFDYVSFKIYLGRIQVTGGYTSVGYIDSGSIYYPDISGTYYNTNSGYDVLVCSDSTSSVNANMVTTASTASSAVTTTSTTMATTSPTTSSSTTTSTSTASTTTSSTTSVASTATTTSSTVSTVSVAPSTCNACGFLKTCIIGSPSTCTCPSTKTKNPCAVLALGYCCL</sequence>
<feature type="region of interest" description="Disordered" evidence="1">
    <location>
        <begin position="229"/>
        <end position="267"/>
    </location>
</feature>
<gene>
    <name evidence="2" type="ORF">PVAND_016881</name>
</gene>
<evidence type="ECO:0000313" key="3">
    <source>
        <dbReference type="Proteomes" id="UP001107558"/>
    </source>
</evidence>
<protein>
    <submittedName>
        <fullName evidence="2">Uncharacterized protein</fullName>
    </submittedName>
</protein>
<proteinExistence type="predicted"/>
<dbReference type="InterPro" id="IPR009030">
    <property type="entry name" value="Growth_fac_rcpt_cys_sf"/>
</dbReference>
<dbReference type="EMBL" id="JADBJN010000004">
    <property type="protein sequence ID" value="KAG5668978.1"/>
    <property type="molecule type" value="Genomic_DNA"/>
</dbReference>